<gene>
    <name evidence="2" type="ORF">BD821_101132</name>
</gene>
<dbReference type="RefSeq" id="WP_029453504.1">
    <property type="nucleotide sequence ID" value="NZ_PTIS01000001.1"/>
</dbReference>
<reference evidence="2 3" key="1">
    <citation type="submission" date="2018-02" db="EMBL/GenBank/DDBJ databases">
        <title>Genomic Encyclopedia of Archaeal and Bacterial Type Strains, Phase II (KMG-II): from individual species to whole genera.</title>
        <authorList>
            <person name="Goeker M."/>
        </authorList>
    </citation>
    <scope>NUCLEOTIDE SEQUENCE [LARGE SCALE GENOMIC DNA]</scope>
    <source>
        <strain evidence="2 3">DSM 15099</strain>
    </source>
</reference>
<name>A0A2S6G0P5_9CLOT</name>
<dbReference type="PANTHER" id="PTHR22617:SF23">
    <property type="entry name" value="CHEMOTAXIS PROTEIN CHEW"/>
    <property type="match status" value="1"/>
</dbReference>
<dbReference type="AlphaFoldDB" id="A0A2S6G0P5"/>
<accession>A0A2S6G0P5</accession>
<dbReference type="Gene3D" id="2.30.30.40">
    <property type="entry name" value="SH3 Domains"/>
    <property type="match status" value="1"/>
</dbReference>
<evidence type="ECO:0000313" key="2">
    <source>
        <dbReference type="EMBL" id="PPK49471.1"/>
    </source>
</evidence>
<dbReference type="Pfam" id="PF01584">
    <property type="entry name" value="CheW"/>
    <property type="match status" value="1"/>
</dbReference>
<evidence type="ECO:0000313" key="3">
    <source>
        <dbReference type="Proteomes" id="UP000239863"/>
    </source>
</evidence>
<dbReference type="GeneID" id="75091627"/>
<feature type="domain" description="CheW-like" evidence="1">
    <location>
        <begin position="5"/>
        <end position="145"/>
    </location>
</feature>
<dbReference type="GO" id="GO:0005829">
    <property type="term" value="C:cytosol"/>
    <property type="evidence" value="ECO:0007669"/>
    <property type="project" value="TreeGrafter"/>
</dbReference>
<evidence type="ECO:0000259" key="1">
    <source>
        <dbReference type="PROSITE" id="PS50851"/>
    </source>
</evidence>
<sequence>MNENEIKVLIFNLNGENYATDIIEVERILGYEVPTVLPDTPDFVEGVINYEGHILPIVSLAKRFNLIQGEKGAETKIIVVKQDMQKVGMIVDVVSEVKDIKSEDIESPPDIATPISKRYIKGLIKVNQKIVIFLNLGNILTDKEKKSII</sequence>
<dbReference type="GO" id="GO:0007165">
    <property type="term" value="P:signal transduction"/>
    <property type="evidence" value="ECO:0007669"/>
    <property type="project" value="InterPro"/>
</dbReference>
<dbReference type="InterPro" id="IPR002545">
    <property type="entry name" value="CheW-lke_dom"/>
</dbReference>
<dbReference type="InterPro" id="IPR039315">
    <property type="entry name" value="CheW"/>
</dbReference>
<dbReference type="PANTHER" id="PTHR22617">
    <property type="entry name" value="CHEMOTAXIS SENSOR HISTIDINE KINASE-RELATED"/>
    <property type="match status" value="1"/>
</dbReference>
<dbReference type="PROSITE" id="PS50851">
    <property type="entry name" value="CHEW"/>
    <property type="match status" value="1"/>
</dbReference>
<dbReference type="Proteomes" id="UP000239863">
    <property type="component" value="Unassembled WGS sequence"/>
</dbReference>
<dbReference type="SMART" id="SM00260">
    <property type="entry name" value="CheW"/>
    <property type="match status" value="1"/>
</dbReference>
<dbReference type="EMBL" id="PTIS01000001">
    <property type="protein sequence ID" value="PPK49471.1"/>
    <property type="molecule type" value="Genomic_DNA"/>
</dbReference>
<dbReference type="OrthoDB" id="9794382at2"/>
<dbReference type="SUPFAM" id="SSF50341">
    <property type="entry name" value="CheW-like"/>
    <property type="match status" value="1"/>
</dbReference>
<organism evidence="2 3">
    <name type="scientific">Clostridium algidicarnis DSM 15099</name>
    <dbReference type="NCBI Taxonomy" id="1121295"/>
    <lineage>
        <taxon>Bacteria</taxon>
        <taxon>Bacillati</taxon>
        <taxon>Bacillota</taxon>
        <taxon>Clostridia</taxon>
        <taxon>Eubacteriales</taxon>
        <taxon>Clostridiaceae</taxon>
        <taxon>Clostridium</taxon>
    </lineage>
</organism>
<dbReference type="STRING" id="37659.GCA_000703125_02826"/>
<proteinExistence type="predicted"/>
<dbReference type="InterPro" id="IPR036061">
    <property type="entry name" value="CheW-like_dom_sf"/>
</dbReference>
<protein>
    <submittedName>
        <fullName evidence="2">Purine-binding chemotaxis protein CheW</fullName>
    </submittedName>
</protein>
<comment type="caution">
    <text evidence="2">The sequence shown here is derived from an EMBL/GenBank/DDBJ whole genome shotgun (WGS) entry which is preliminary data.</text>
</comment>
<dbReference type="Gene3D" id="2.40.50.180">
    <property type="entry name" value="CheA-289, Domain 4"/>
    <property type="match status" value="1"/>
</dbReference>
<dbReference type="GO" id="GO:0006935">
    <property type="term" value="P:chemotaxis"/>
    <property type="evidence" value="ECO:0007669"/>
    <property type="project" value="InterPro"/>
</dbReference>